<feature type="domain" description="Peptidase A1" evidence="8">
    <location>
        <begin position="519"/>
        <end position="851"/>
    </location>
</feature>
<comment type="caution">
    <text evidence="9">The sequence shown here is derived from an EMBL/GenBank/DDBJ whole genome shotgun (WGS) entry which is preliminary data.</text>
</comment>
<feature type="transmembrane region" description="Helical" evidence="7">
    <location>
        <begin position="152"/>
        <end position="169"/>
    </location>
</feature>
<keyword evidence="3 7" id="KW-0812">Transmembrane</keyword>
<dbReference type="InterPro" id="IPR021109">
    <property type="entry name" value="Peptidase_aspartic_dom_sf"/>
</dbReference>
<accession>A0A4U0UK95</accession>
<dbReference type="InterPro" id="IPR033121">
    <property type="entry name" value="PEPTIDASE_A1"/>
</dbReference>
<gene>
    <name evidence="9" type="ORF">B0A54_13080</name>
</gene>
<reference evidence="9 10" key="1">
    <citation type="submission" date="2017-03" db="EMBL/GenBank/DDBJ databases">
        <title>Genomes of endolithic fungi from Antarctica.</title>
        <authorList>
            <person name="Coleine C."/>
            <person name="Masonjones S."/>
            <person name="Stajich J.E."/>
        </authorList>
    </citation>
    <scope>NUCLEOTIDE SEQUENCE [LARGE SCALE GENOMIC DNA]</scope>
    <source>
        <strain evidence="9 10">CCFEE 5311</strain>
    </source>
</reference>
<feature type="transmembrane region" description="Helical" evidence="7">
    <location>
        <begin position="229"/>
        <end position="249"/>
    </location>
</feature>
<dbReference type="GO" id="GO:0016020">
    <property type="term" value="C:membrane"/>
    <property type="evidence" value="ECO:0007669"/>
    <property type="project" value="UniProtKB-SubCell"/>
</dbReference>
<protein>
    <recommendedName>
        <fullName evidence="8">Peptidase A1 domain-containing protein</fullName>
    </recommendedName>
</protein>
<dbReference type="Gene3D" id="2.40.70.10">
    <property type="entry name" value="Acid Proteases"/>
    <property type="match status" value="2"/>
</dbReference>
<dbReference type="Proteomes" id="UP000310066">
    <property type="component" value="Unassembled WGS sequence"/>
</dbReference>
<dbReference type="SUPFAM" id="SSF50630">
    <property type="entry name" value="Acid proteases"/>
    <property type="match status" value="1"/>
</dbReference>
<evidence type="ECO:0000256" key="3">
    <source>
        <dbReference type="ARBA" id="ARBA00022692"/>
    </source>
</evidence>
<dbReference type="EMBL" id="NAJP01000063">
    <property type="protein sequence ID" value="TKA36141.1"/>
    <property type="molecule type" value="Genomic_DNA"/>
</dbReference>
<dbReference type="PANTHER" id="PTHR45649">
    <property type="entry name" value="AMINO-ACID PERMEASE BAT1"/>
    <property type="match status" value="1"/>
</dbReference>
<dbReference type="InterPro" id="IPR034164">
    <property type="entry name" value="Pepsin-like_dom"/>
</dbReference>
<feature type="transmembrane region" description="Helical" evidence="7">
    <location>
        <begin position="374"/>
        <end position="391"/>
    </location>
</feature>
<dbReference type="Pfam" id="PF00026">
    <property type="entry name" value="Asp"/>
    <property type="match status" value="1"/>
</dbReference>
<evidence type="ECO:0000256" key="2">
    <source>
        <dbReference type="ARBA" id="ARBA00022448"/>
    </source>
</evidence>
<comment type="subcellular location">
    <subcellularLocation>
        <location evidence="1">Membrane</location>
        <topology evidence="1">Multi-pass membrane protein</topology>
    </subcellularLocation>
</comment>
<evidence type="ECO:0000259" key="8">
    <source>
        <dbReference type="PROSITE" id="PS51767"/>
    </source>
</evidence>
<dbReference type="STRING" id="329885.A0A4U0UK95"/>
<evidence type="ECO:0000256" key="4">
    <source>
        <dbReference type="ARBA" id="ARBA00022989"/>
    </source>
</evidence>
<evidence type="ECO:0000256" key="6">
    <source>
        <dbReference type="SAM" id="MobiDB-lite"/>
    </source>
</evidence>
<feature type="transmembrane region" description="Helical" evidence="7">
    <location>
        <begin position="398"/>
        <end position="421"/>
    </location>
</feature>
<dbReference type="CDD" id="cd05471">
    <property type="entry name" value="pepsin_like"/>
    <property type="match status" value="1"/>
</dbReference>
<dbReference type="GO" id="GO:0022857">
    <property type="term" value="F:transmembrane transporter activity"/>
    <property type="evidence" value="ECO:0007669"/>
    <property type="project" value="InterPro"/>
</dbReference>
<sequence>MSVSSAPHGRRHTVDESALGVTSIFQKNNDHAVVDHDMDADEEVLVSLGYKQEFKRDFSIWSCFSVSFSILGILPSIASTLSYNLAYSGQAGSVWGWIVASILIQFVALSMAELCSSMPTAGGLYYAAAVLAPDGWGPLASWNFIGQLTGPVSVGYALAYMILTAAAIGNPEYVIQTWHIYLTLLLILFVSGLITMQATKIIGWINIVGTWINLIALVIFVIWLPVGSWPSGFAFIMGFLTVIWTMSGYDAPFHLSEECSNANVAAPRAIVMTAQLGFYLGFPVILVIAYTVMNIPDVVAGNLGQPMGALCLQVLGPKAGLAMFCINIVAQYAVELGCIIAGSRVIYAYSRDGALPGSRWWKQVNSYTKTPVNALWFDLAINALLGLLMFASPVAIGAVFSIGAIAQYVAFTIPIALRLTAAKNKFRPGPWNLGRWSKPCGYIACAWVVFIIPVLCFPATKGGDLNALNMNYTCVVYGGVMTCALLWYAIDARKWFKGPKINVEHLIHGQDSDDIEAIMNVRVQISTASTFTWTIYDGGCPPGYVADCANSRGFLFETNKSLTWTPNSIFNFDFEVNLNMDTTGNAGFDTATLGWQGAGGPTVSHSTIFSIKSSTYWLGGFGLNPRPTNFSTFVDPQPSFMQQLKTNNTIPSISYGYTAGNQYYQTPIFGSLVLGGYDQNRFTPTNVSFPFFTDISRDLLVRIHSISTNTSFNLASSDLLPSGPISAFVDSTVPTMWLPIDACEAFEAAFNLQYNEALNMYLVNDTLHQQLLATSAAITFTLTAGDGRTVPITLPYGAFDLTLQYPYITSPNTSYYFPLQRANNTQYTLGRAFLQEAYLIVDYERQNFTIAPCAYDNFNPSNADIRTILSPDTVLPNSRRSRFPTGAIAGVIVGIVILIAALAAILWFLRRRKHTEKRRVAELEAKEADGAHAKHSSENETKPFISNPIGGELGGGEIHELTAPHKPFAQEMESPHKIDPNKAGYSEMESEEYFGPGKGFAHEMHGSGPDVYEMQGSDVHEMPGHGEGHGLK</sequence>
<keyword evidence="5 7" id="KW-0472">Membrane</keyword>
<evidence type="ECO:0000313" key="9">
    <source>
        <dbReference type="EMBL" id="TKA36141.1"/>
    </source>
</evidence>
<evidence type="ECO:0000256" key="7">
    <source>
        <dbReference type="SAM" id="Phobius"/>
    </source>
</evidence>
<proteinExistence type="predicted"/>
<dbReference type="Gene3D" id="1.20.1740.10">
    <property type="entry name" value="Amino acid/polyamine transporter I"/>
    <property type="match status" value="1"/>
</dbReference>
<keyword evidence="2" id="KW-0813">Transport</keyword>
<evidence type="ECO:0000256" key="1">
    <source>
        <dbReference type="ARBA" id="ARBA00004141"/>
    </source>
</evidence>
<feature type="transmembrane region" description="Helical" evidence="7">
    <location>
        <begin position="201"/>
        <end position="223"/>
    </location>
</feature>
<dbReference type="Pfam" id="PF13520">
    <property type="entry name" value="AA_permease_2"/>
    <property type="match status" value="1"/>
</dbReference>
<feature type="transmembrane region" description="Helical" evidence="7">
    <location>
        <begin position="472"/>
        <end position="490"/>
    </location>
</feature>
<dbReference type="InterPro" id="IPR002293">
    <property type="entry name" value="AA/rel_permease1"/>
</dbReference>
<feature type="transmembrane region" description="Helical" evidence="7">
    <location>
        <begin position="58"/>
        <end position="82"/>
    </location>
</feature>
<evidence type="ECO:0000313" key="10">
    <source>
        <dbReference type="Proteomes" id="UP000310066"/>
    </source>
</evidence>
<name>A0A4U0UK95_9PEZI</name>
<dbReference type="PANTHER" id="PTHR45649:SF29">
    <property type="entry name" value="AMINO ACID TRANSPORTER (EUROFUNG)"/>
    <property type="match status" value="1"/>
</dbReference>
<dbReference type="PROSITE" id="PS51767">
    <property type="entry name" value="PEPTIDASE_A1"/>
    <property type="match status" value="1"/>
</dbReference>
<feature type="compositionally biased region" description="Basic and acidic residues" evidence="6">
    <location>
        <begin position="926"/>
        <end position="941"/>
    </location>
</feature>
<feature type="transmembrane region" description="Helical" evidence="7">
    <location>
        <begin position="94"/>
        <end position="112"/>
    </location>
</feature>
<feature type="transmembrane region" description="Helical" evidence="7">
    <location>
        <begin position="175"/>
        <end position="194"/>
    </location>
</feature>
<feature type="region of interest" description="Disordered" evidence="6">
    <location>
        <begin position="926"/>
        <end position="947"/>
    </location>
</feature>
<keyword evidence="4 7" id="KW-1133">Transmembrane helix</keyword>
<feature type="transmembrane region" description="Helical" evidence="7">
    <location>
        <begin position="270"/>
        <end position="293"/>
    </location>
</feature>
<dbReference type="AlphaFoldDB" id="A0A4U0UK95"/>
<feature type="transmembrane region" description="Helical" evidence="7">
    <location>
        <begin position="887"/>
        <end position="909"/>
    </location>
</feature>
<evidence type="ECO:0000256" key="5">
    <source>
        <dbReference type="ARBA" id="ARBA00023136"/>
    </source>
</evidence>
<dbReference type="OrthoDB" id="4074350at2759"/>
<organism evidence="9 10">
    <name type="scientific">Friedmanniomyces endolithicus</name>
    <dbReference type="NCBI Taxonomy" id="329885"/>
    <lineage>
        <taxon>Eukaryota</taxon>
        <taxon>Fungi</taxon>
        <taxon>Dikarya</taxon>
        <taxon>Ascomycota</taxon>
        <taxon>Pezizomycotina</taxon>
        <taxon>Dothideomycetes</taxon>
        <taxon>Dothideomycetidae</taxon>
        <taxon>Mycosphaerellales</taxon>
        <taxon>Teratosphaeriaceae</taxon>
        <taxon>Friedmanniomyces</taxon>
    </lineage>
</organism>